<dbReference type="RefSeq" id="WP_011532434.1">
    <property type="nucleotide sequence ID" value="NZ_CP132921.1"/>
</dbReference>
<dbReference type="Proteomes" id="UP001183127">
    <property type="component" value="Chromosome"/>
</dbReference>
<keyword evidence="2" id="KW-1185">Reference proteome</keyword>
<dbReference type="GeneID" id="32804402"/>
<evidence type="ECO:0000313" key="1">
    <source>
        <dbReference type="EMBL" id="WMW05166.1"/>
    </source>
</evidence>
<accession>A0ABY9QNA7</accession>
<protein>
    <submittedName>
        <fullName evidence="1">Uncharacterized protein</fullName>
    </submittedName>
</protein>
<gene>
    <name evidence="1" type="ORF">RAH46_23025</name>
</gene>
<dbReference type="EMBL" id="CP132921">
    <property type="protein sequence ID" value="WMW05166.1"/>
    <property type="molecule type" value="Genomic_DNA"/>
</dbReference>
<organism evidence="1 2">
    <name type="scientific">Pseudomonas entomophila</name>
    <dbReference type="NCBI Taxonomy" id="312306"/>
    <lineage>
        <taxon>Bacteria</taxon>
        <taxon>Pseudomonadati</taxon>
        <taxon>Pseudomonadota</taxon>
        <taxon>Gammaproteobacteria</taxon>
        <taxon>Pseudomonadales</taxon>
        <taxon>Pseudomonadaceae</taxon>
        <taxon>Pseudomonas</taxon>
    </lineage>
</organism>
<evidence type="ECO:0000313" key="2">
    <source>
        <dbReference type="Proteomes" id="UP001183127"/>
    </source>
</evidence>
<sequence>MSKSEKISSIPPVWADNVDLEFDGKPLIAPRLFLERGRAYTLFLKPKTGSTLIGKPVSLKYGDSSDWVVVSPQGERVLAEEGMKWVITGSNNSGQFILRVETPALNDEPLVLVGTLQ</sequence>
<name>A0ABY9QNA7_9PSED</name>
<reference evidence="1 2" key="1">
    <citation type="submission" date="2023-08" db="EMBL/GenBank/DDBJ databases">
        <title>Complete Genome Sequence of Pseudomonas entomophila TVIN A01.</title>
        <authorList>
            <person name="Shelke T."/>
            <person name="Mahar N.S."/>
            <person name="Gupta I."/>
            <person name="Gupta V."/>
        </authorList>
    </citation>
    <scope>NUCLEOTIDE SEQUENCE [LARGE SCALE GENOMIC DNA]</scope>
    <source>
        <strain evidence="1 2">TVIN-A01</strain>
    </source>
</reference>
<proteinExistence type="predicted"/>